<evidence type="ECO:0000256" key="2">
    <source>
        <dbReference type="SAM" id="MobiDB-lite"/>
    </source>
</evidence>
<evidence type="ECO:0000256" key="1">
    <source>
        <dbReference type="ARBA" id="ARBA00034127"/>
    </source>
</evidence>
<comment type="similarity">
    <text evidence="1">Belongs to the TMA16 family.</text>
</comment>
<sequence length="216" mass="24674">MPNNRVKTLKAVQGKKTKVASGQVHPNSRRAKQLQRVELRAKKLEHDAKVRRVAEVHEMDRHLYFVHALPSDATSVSLPDLHQILNDYLNRNEAELVELKHEREGRSWRKGEGKGKRETELEKLREEEESEYKTGFVLPDLTLAENVVICRQWIKPAPAKEGKNTKGGDPSYLGRIRLIRLFKDEPNVVVVAQKGARETWQEGEGEVEMGDVEEAA</sequence>
<accession>A0A061BJV6</accession>
<dbReference type="PANTHER" id="PTHR13349">
    <property type="entry name" value="TRANSLATION MACHINERY-ASSOCIATED PROTEIN 16"/>
    <property type="match status" value="1"/>
</dbReference>
<dbReference type="OrthoDB" id="270284at2759"/>
<feature type="region of interest" description="Disordered" evidence="2">
    <location>
        <begin position="1"/>
        <end position="30"/>
    </location>
</feature>
<dbReference type="InterPro" id="IPR021346">
    <property type="entry name" value="Tma16"/>
</dbReference>
<reference evidence="3" key="1">
    <citation type="journal article" date="2014" name="Genome Announc.">
        <title>Draft genome sequence of Rhodosporidium toruloides CECT1137, an oleaginous yeast of biotechnological interest.</title>
        <authorList>
            <person name="Morin N."/>
            <person name="Calcas X."/>
            <person name="Devillers H."/>
            <person name="Durrens P."/>
            <person name="Sherman D.J."/>
            <person name="Nicaud J.-M."/>
            <person name="Neuveglise C."/>
        </authorList>
    </citation>
    <scope>NUCLEOTIDE SEQUENCE</scope>
    <source>
        <strain evidence="3">CECT1137</strain>
    </source>
</reference>
<dbReference type="InterPro" id="IPR038356">
    <property type="entry name" value="Tma16_sf"/>
</dbReference>
<gene>
    <name evidence="3" type="ORF">RHTO0S_14e01794g</name>
</gene>
<dbReference type="Gene3D" id="1.20.1440.170">
    <property type="entry name" value="Translation machinery-associated protein 16-like"/>
    <property type="match status" value="1"/>
</dbReference>
<protein>
    <submittedName>
        <fullName evidence="3">RHTO0S14e01794g1_1</fullName>
    </submittedName>
</protein>
<dbReference type="EMBL" id="LK052949">
    <property type="protein sequence ID" value="CDR47295.1"/>
    <property type="molecule type" value="Genomic_DNA"/>
</dbReference>
<dbReference type="AlphaFoldDB" id="A0A061BJV6"/>
<dbReference type="PANTHER" id="PTHR13349:SF2">
    <property type="entry name" value="TRANSLATION MACHINERY-ASSOCIATED PROTEIN 16"/>
    <property type="match status" value="1"/>
</dbReference>
<dbReference type="Pfam" id="PF11176">
    <property type="entry name" value="Tma16"/>
    <property type="match status" value="1"/>
</dbReference>
<name>A0A061BJV6_RHOTO</name>
<organism evidence="3">
    <name type="scientific">Rhodotorula toruloides</name>
    <name type="common">Yeast</name>
    <name type="synonym">Rhodosporidium toruloides</name>
    <dbReference type="NCBI Taxonomy" id="5286"/>
    <lineage>
        <taxon>Eukaryota</taxon>
        <taxon>Fungi</taxon>
        <taxon>Dikarya</taxon>
        <taxon>Basidiomycota</taxon>
        <taxon>Pucciniomycotina</taxon>
        <taxon>Microbotryomycetes</taxon>
        <taxon>Sporidiobolales</taxon>
        <taxon>Sporidiobolaceae</taxon>
        <taxon>Rhodotorula</taxon>
    </lineage>
</organism>
<evidence type="ECO:0000313" key="3">
    <source>
        <dbReference type="EMBL" id="CDR47295.1"/>
    </source>
</evidence>
<dbReference type="GO" id="GO:0005634">
    <property type="term" value="C:nucleus"/>
    <property type="evidence" value="ECO:0007669"/>
    <property type="project" value="TreeGrafter"/>
</dbReference>
<proteinExistence type="inferred from homology"/>